<sequence length="113" mass="12224">MLSGLLLLTPEARAAARLIKLPGRARIRICGDILIIVNGGEKDPARLERRLNQKATVVQVLSEMPPKGHQGPVVLISVRCPKCNKKESLVKGGDDLGITCLNCGFHRARHAPS</sequence>
<dbReference type="AlphaFoldDB" id="A0A1G1W668"/>
<evidence type="ECO:0000313" key="1">
    <source>
        <dbReference type="EMBL" id="OGY23155.1"/>
    </source>
</evidence>
<name>A0A1G1W668_9BACT</name>
<protein>
    <submittedName>
        <fullName evidence="1">Uncharacterized protein</fullName>
    </submittedName>
</protein>
<evidence type="ECO:0000313" key="2">
    <source>
        <dbReference type="Proteomes" id="UP000176631"/>
    </source>
</evidence>
<dbReference type="EMBL" id="MHCP01000028">
    <property type="protein sequence ID" value="OGY23155.1"/>
    <property type="molecule type" value="Genomic_DNA"/>
</dbReference>
<comment type="caution">
    <text evidence="1">The sequence shown here is derived from an EMBL/GenBank/DDBJ whole genome shotgun (WGS) entry which is preliminary data.</text>
</comment>
<gene>
    <name evidence="1" type="ORF">A2172_02130</name>
</gene>
<dbReference type="Proteomes" id="UP000176631">
    <property type="component" value="Unassembled WGS sequence"/>
</dbReference>
<reference evidence="1 2" key="1">
    <citation type="journal article" date="2016" name="Nat. Commun.">
        <title>Thousands of microbial genomes shed light on interconnected biogeochemical processes in an aquifer system.</title>
        <authorList>
            <person name="Anantharaman K."/>
            <person name="Brown C.T."/>
            <person name="Hug L.A."/>
            <person name="Sharon I."/>
            <person name="Castelle C.J."/>
            <person name="Probst A.J."/>
            <person name="Thomas B.C."/>
            <person name="Singh A."/>
            <person name="Wilkins M.J."/>
            <person name="Karaoz U."/>
            <person name="Brodie E.L."/>
            <person name="Williams K.H."/>
            <person name="Hubbard S.S."/>
            <person name="Banfield J.F."/>
        </authorList>
    </citation>
    <scope>NUCLEOTIDE SEQUENCE [LARGE SCALE GENOMIC DNA]</scope>
</reference>
<accession>A0A1G1W668</accession>
<proteinExistence type="predicted"/>
<organism evidence="1 2">
    <name type="scientific">Candidatus Woykebacteria bacterium RBG_13_40_15</name>
    <dbReference type="NCBI Taxonomy" id="1802593"/>
    <lineage>
        <taxon>Bacteria</taxon>
        <taxon>Candidatus Woykeibacteriota</taxon>
    </lineage>
</organism>